<dbReference type="PANTHER" id="PTHR34203">
    <property type="entry name" value="METHYLTRANSFERASE, FKBM FAMILY PROTEIN"/>
    <property type="match status" value="1"/>
</dbReference>
<dbReference type="InterPro" id="IPR029063">
    <property type="entry name" value="SAM-dependent_MTases_sf"/>
</dbReference>
<dbReference type="Gene3D" id="3.40.50.150">
    <property type="entry name" value="Vaccinia Virus protein VP39"/>
    <property type="match status" value="1"/>
</dbReference>
<reference evidence="2 3" key="1">
    <citation type="submission" date="2016-01" db="EMBL/GenBank/DDBJ databases">
        <title>Whole genome sequence and analysis of Micromonospora rosaria DSM 803, which can produce antibacterial substance rosamicin.</title>
        <authorList>
            <person name="Yang H."/>
            <person name="He X."/>
            <person name="Zhu D."/>
        </authorList>
    </citation>
    <scope>NUCLEOTIDE SEQUENCE [LARGE SCALE GENOMIC DNA]</scope>
    <source>
        <strain evidence="2 3">DSM 803</strain>
    </source>
</reference>
<name>A0A136PUM6_9ACTN</name>
<dbReference type="InterPro" id="IPR006342">
    <property type="entry name" value="FkbM_mtfrase"/>
</dbReference>
<dbReference type="Proteomes" id="UP000070620">
    <property type="component" value="Unassembled WGS sequence"/>
</dbReference>
<evidence type="ECO:0000259" key="1">
    <source>
        <dbReference type="Pfam" id="PF05050"/>
    </source>
</evidence>
<dbReference type="AlphaFoldDB" id="A0A136PUM6"/>
<dbReference type="Pfam" id="PF05050">
    <property type="entry name" value="Methyltransf_21"/>
    <property type="match status" value="1"/>
</dbReference>
<dbReference type="SUPFAM" id="SSF53335">
    <property type="entry name" value="S-adenosyl-L-methionine-dependent methyltransferases"/>
    <property type="match status" value="1"/>
</dbReference>
<keyword evidence="3" id="KW-1185">Reference proteome</keyword>
<dbReference type="InterPro" id="IPR052514">
    <property type="entry name" value="SAM-dependent_MTase"/>
</dbReference>
<gene>
    <name evidence="2" type="ORF">AWW66_11395</name>
</gene>
<proteinExistence type="predicted"/>
<dbReference type="PANTHER" id="PTHR34203:SF13">
    <property type="entry name" value="EXPRESSED PROTEIN"/>
    <property type="match status" value="1"/>
</dbReference>
<accession>A0A136PUM6</accession>
<sequence length="252" mass="28702">MQNPTVSRDLLVLGEELEMYAPSEHEADFQYQEIFRHECYDRFTLRAEPAIVDVGANIGLFTVFAKRRWPQARILAFEPVPATAAYLRRNIALHGLRDVTVVREALGETDGTEITMVNYPNLPGNSTRYPQDKQLQIDAVARRHPDWDLVEQYRAERVTVPLSRLSSHLSGLPHVDLLKVDAEGAELEILRGIAPEHWPGIDNVVAEVQDLHSRLEATRALLTERGFRCEVEPSPMVYPEIRTYLVTARRPV</sequence>
<comment type="caution">
    <text evidence="2">The sequence shown here is derived from an EMBL/GenBank/DDBJ whole genome shotgun (WGS) entry which is preliminary data.</text>
</comment>
<organism evidence="2 3">
    <name type="scientific">Micromonospora rosaria</name>
    <dbReference type="NCBI Taxonomy" id="47874"/>
    <lineage>
        <taxon>Bacteria</taxon>
        <taxon>Bacillati</taxon>
        <taxon>Actinomycetota</taxon>
        <taxon>Actinomycetes</taxon>
        <taxon>Micromonosporales</taxon>
        <taxon>Micromonosporaceae</taxon>
        <taxon>Micromonospora</taxon>
    </lineage>
</organism>
<protein>
    <recommendedName>
        <fullName evidence="1">Methyltransferase FkbM domain-containing protein</fullName>
    </recommendedName>
</protein>
<dbReference type="NCBIfam" id="TIGR01444">
    <property type="entry name" value="fkbM_fam"/>
    <property type="match status" value="1"/>
</dbReference>
<evidence type="ECO:0000313" key="3">
    <source>
        <dbReference type="Proteomes" id="UP000070620"/>
    </source>
</evidence>
<dbReference type="RefSeq" id="WP_067363956.1">
    <property type="nucleotide sequence ID" value="NZ_JBIUBN010000025.1"/>
</dbReference>
<evidence type="ECO:0000313" key="2">
    <source>
        <dbReference type="EMBL" id="KXK61856.1"/>
    </source>
</evidence>
<dbReference type="OrthoDB" id="424472at2"/>
<feature type="domain" description="Methyltransferase FkbM" evidence="1">
    <location>
        <begin position="53"/>
        <end position="229"/>
    </location>
</feature>
<dbReference type="EMBL" id="LRQV01000031">
    <property type="protein sequence ID" value="KXK61856.1"/>
    <property type="molecule type" value="Genomic_DNA"/>
</dbReference>